<protein>
    <submittedName>
        <fullName evidence="1">Uncharacterized protein</fullName>
    </submittedName>
</protein>
<gene>
    <name evidence="1" type="ORF">AArcSt11_15205</name>
</gene>
<evidence type="ECO:0000313" key="1">
    <source>
        <dbReference type="EMBL" id="MCL9815003.1"/>
    </source>
</evidence>
<comment type="caution">
    <text evidence="1">The sequence shown here is derived from an EMBL/GenBank/DDBJ whole genome shotgun (WGS) entry which is preliminary data.</text>
</comment>
<dbReference type="Proteomes" id="UP001202674">
    <property type="component" value="Unassembled WGS sequence"/>
</dbReference>
<keyword evidence="2" id="KW-1185">Reference proteome</keyword>
<proteinExistence type="predicted"/>
<name>A0AAE3FTG2_9EURY</name>
<organism evidence="1 2">
    <name type="scientific">Natranaeroarchaeum aerophilus</name>
    <dbReference type="NCBI Taxonomy" id="2917711"/>
    <lineage>
        <taxon>Archaea</taxon>
        <taxon>Methanobacteriati</taxon>
        <taxon>Methanobacteriota</taxon>
        <taxon>Stenosarchaea group</taxon>
        <taxon>Halobacteria</taxon>
        <taxon>Halobacteriales</taxon>
        <taxon>Natronoarchaeaceae</taxon>
        <taxon>Natranaeroarchaeum</taxon>
    </lineage>
</organism>
<dbReference type="AlphaFoldDB" id="A0AAE3FTG2"/>
<reference evidence="1 2" key="1">
    <citation type="journal article" date="2022" name="Syst. Appl. Microbiol.">
        <title>Natronocalculus amylovorans gen. nov., sp. nov., and Natranaeroarchaeum aerophilus sp. nov., dominant culturable amylolytic natronoarchaea from hypersaline soda lakes in southwestern Siberia.</title>
        <authorList>
            <person name="Sorokin D.Y."/>
            <person name="Elcheninov A.G."/>
            <person name="Khizhniak T.V."/>
            <person name="Koenen M."/>
            <person name="Bale N.J."/>
            <person name="Damste J.S.S."/>
            <person name="Kublanov I.V."/>
        </authorList>
    </citation>
    <scope>NUCLEOTIDE SEQUENCE [LARGE SCALE GENOMIC DNA]</scope>
    <source>
        <strain evidence="1 2">AArc-St1-1</strain>
    </source>
</reference>
<evidence type="ECO:0000313" key="2">
    <source>
        <dbReference type="Proteomes" id="UP001202674"/>
    </source>
</evidence>
<accession>A0AAE3FTG2</accession>
<sequence>MVRNASGRRSVKDFLDLEPGAGGSDEQVDFVIKPVGCDWSLAIFLTHEIPVRPR</sequence>
<dbReference type="EMBL" id="JAKRVY010000011">
    <property type="protein sequence ID" value="MCL9815003.1"/>
    <property type="molecule type" value="Genomic_DNA"/>
</dbReference>
<dbReference type="RefSeq" id="WP_250598335.1">
    <property type="nucleotide sequence ID" value="NZ_JAKRVY010000011.1"/>
</dbReference>